<evidence type="ECO:0000313" key="1">
    <source>
        <dbReference type="EMBL" id="KAI9562456.1"/>
    </source>
</evidence>
<organism evidence="1 2">
    <name type="scientific">Daphnia sinensis</name>
    <dbReference type="NCBI Taxonomy" id="1820382"/>
    <lineage>
        <taxon>Eukaryota</taxon>
        <taxon>Metazoa</taxon>
        <taxon>Ecdysozoa</taxon>
        <taxon>Arthropoda</taxon>
        <taxon>Crustacea</taxon>
        <taxon>Branchiopoda</taxon>
        <taxon>Diplostraca</taxon>
        <taxon>Cladocera</taxon>
        <taxon>Anomopoda</taxon>
        <taxon>Daphniidae</taxon>
        <taxon>Daphnia</taxon>
        <taxon>Daphnia similis group</taxon>
    </lineage>
</organism>
<name>A0AAD5PWI0_9CRUS</name>
<accession>A0AAD5PWI0</accession>
<sequence>MVDVLDYVKCTDATADGLSQAVIERLDSLGIRSAQTIDFVLYGGGCRRQKQVGVDILTYLKHPQTEPFLNFLNYALGCLTEFNMVFQSESPLLQSLNKIYAWGHD</sequence>
<evidence type="ECO:0000313" key="2">
    <source>
        <dbReference type="Proteomes" id="UP000820818"/>
    </source>
</evidence>
<keyword evidence="2" id="KW-1185">Reference proteome</keyword>
<protein>
    <submittedName>
        <fullName evidence="1">Uncharacterized protein</fullName>
    </submittedName>
</protein>
<dbReference type="EMBL" id="WJBH02000002">
    <property type="protein sequence ID" value="KAI9562456.1"/>
    <property type="molecule type" value="Genomic_DNA"/>
</dbReference>
<proteinExistence type="predicted"/>
<dbReference type="AlphaFoldDB" id="A0AAD5PWI0"/>
<reference evidence="1 2" key="1">
    <citation type="submission" date="2022-05" db="EMBL/GenBank/DDBJ databases">
        <title>A multi-omics perspective on studying reproductive biology in Daphnia sinensis.</title>
        <authorList>
            <person name="Jia J."/>
        </authorList>
    </citation>
    <scope>NUCLEOTIDE SEQUENCE [LARGE SCALE GENOMIC DNA]</scope>
    <source>
        <strain evidence="1 2">WSL</strain>
    </source>
</reference>
<comment type="caution">
    <text evidence="1">The sequence shown here is derived from an EMBL/GenBank/DDBJ whole genome shotgun (WGS) entry which is preliminary data.</text>
</comment>
<dbReference type="Proteomes" id="UP000820818">
    <property type="component" value="Linkage Group LG2"/>
</dbReference>
<gene>
    <name evidence="1" type="ORF">GHT06_009889</name>
</gene>